<dbReference type="RefSeq" id="XP_062655844.1">
    <property type="nucleotide sequence ID" value="XM_062806841.1"/>
</dbReference>
<feature type="compositionally biased region" description="Low complexity" evidence="1">
    <location>
        <begin position="120"/>
        <end position="132"/>
    </location>
</feature>
<sequence>MTRQYYCWKVSLTYRCGCTQLAPIAHQCPPDREGCNSWLTHKRTDKECEAHRLGFGLTSSAAASSSSSSSSASSASSSPRPSQQQSSEDGSGGEGAGAGEGVPGRRGSPVGDESGGGEAGAAVAGRRVVGYY</sequence>
<proteinExistence type="predicted"/>
<feature type="compositionally biased region" description="Low complexity" evidence="1">
    <location>
        <begin position="59"/>
        <end position="89"/>
    </location>
</feature>
<reference evidence="2" key="2">
    <citation type="submission" date="2023-06" db="EMBL/GenBank/DDBJ databases">
        <authorList>
            <consortium name="Lawrence Berkeley National Laboratory"/>
            <person name="Haridas S."/>
            <person name="Hensen N."/>
            <person name="Bonometti L."/>
            <person name="Westerberg I."/>
            <person name="Brannstrom I.O."/>
            <person name="Guillou S."/>
            <person name="Cros-Aarteil S."/>
            <person name="Calhoun S."/>
            <person name="Kuo A."/>
            <person name="Mondo S."/>
            <person name="Pangilinan J."/>
            <person name="Riley R."/>
            <person name="Labutti K."/>
            <person name="Andreopoulos B."/>
            <person name="Lipzen A."/>
            <person name="Chen C."/>
            <person name="Yanf M."/>
            <person name="Daum C."/>
            <person name="Ng V."/>
            <person name="Clum A."/>
            <person name="Steindorff A."/>
            <person name="Ohm R."/>
            <person name="Martin F."/>
            <person name="Silar P."/>
            <person name="Natvig D."/>
            <person name="Lalanne C."/>
            <person name="Gautier V."/>
            <person name="Ament-Velasquez S.L."/>
            <person name="Kruys A."/>
            <person name="Hutchinson M.I."/>
            <person name="Powell A.J."/>
            <person name="Barry K."/>
            <person name="Miller A.N."/>
            <person name="Grigoriev I.V."/>
            <person name="Debuchy R."/>
            <person name="Gladieux P."/>
            <person name="Thoren M.H."/>
            <person name="Johannesson H."/>
        </authorList>
    </citation>
    <scope>NUCLEOTIDE SEQUENCE</scope>
    <source>
        <strain evidence="2">CBS 168.71</strain>
    </source>
</reference>
<reference evidence="2" key="1">
    <citation type="journal article" date="2023" name="Mol. Phylogenet. Evol.">
        <title>Genome-scale phylogeny and comparative genomics of the fungal order Sordariales.</title>
        <authorList>
            <person name="Hensen N."/>
            <person name="Bonometti L."/>
            <person name="Westerberg I."/>
            <person name="Brannstrom I.O."/>
            <person name="Guillou S."/>
            <person name="Cros-Aarteil S."/>
            <person name="Calhoun S."/>
            <person name="Haridas S."/>
            <person name="Kuo A."/>
            <person name="Mondo S."/>
            <person name="Pangilinan J."/>
            <person name="Riley R."/>
            <person name="LaButti K."/>
            <person name="Andreopoulos B."/>
            <person name="Lipzen A."/>
            <person name="Chen C."/>
            <person name="Yan M."/>
            <person name="Daum C."/>
            <person name="Ng V."/>
            <person name="Clum A."/>
            <person name="Steindorff A."/>
            <person name="Ohm R.A."/>
            <person name="Martin F."/>
            <person name="Silar P."/>
            <person name="Natvig D.O."/>
            <person name="Lalanne C."/>
            <person name="Gautier V."/>
            <person name="Ament-Velasquez S.L."/>
            <person name="Kruys A."/>
            <person name="Hutchinson M.I."/>
            <person name="Powell A.J."/>
            <person name="Barry K."/>
            <person name="Miller A.N."/>
            <person name="Grigoriev I.V."/>
            <person name="Debuchy R."/>
            <person name="Gladieux P."/>
            <person name="Hiltunen Thoren M."/>
            <person name="Johannesson H."/>
        </authorList>
    </citation>
    <scope>NUCLEOTIDE SEQUENCE</scope>
    <source>
        <strain evidence="2">CBS 168.71</strain>
    </source>
</reference>
<keyword evidence="3" id="KW-1185">Reference proteome</keyword>
<evidence type="ECO:0000256" key="1">
    <source>
        <dbReference type="SAM" id="MobiDB-lite"/>
    </source>
</evidence>
<name>A0AAE0H9B0_9PEZI</name>
<feature type="compositionally biased region" description="Gly residues" evidence="1">
    <location>
        <begin position="90"/>
        <end position="104"/>
    </location>
</feature>
<dbReference type="EMBL" id="JAUEPN010000007">
    <property type="protein sequence ID" value="KAK3292330.1"/>
    <property type="molecule type" value="Genomic_DNA"/>
</dbReference>
<comment type="caution">
    <text evidence="2">The sequence shown here is derived from an EMBL/GenBank/DDBJ whole genome shotgun (WGS) entry which is preliminary data.</text>
</comment>
<organism evidence="2 3">
    <name type="scientific">Chaetomium fimeti</name>
    <dbReference type="NCBI Taxonomy" id="1854472"/>
    <lineage>
        <taxon>Eukaryota</taxon>
        <taxon>Fungi</taxon>
        <taxon>Dikarya</taxon>
        <taxon>Ascomycota</taxon>
        <taxon>Pezizomycotina</taxon>
        <taxon>Sordariomycetes</taxon>
        <taxon>Sordariomycetidae</taxon>
        <taxon>Sordariales</taxon>
        <taxon>Chaetomiaceae</taxon>
        <taxon>Chaetomium</taxon>
    </lineage>
</organism>
<feature type="region of interest" description="Disordered" evidence="1">
    <location>
        <begin position="59"/>
        <end position="132"/>
    </location>
</feature>
<dbReference type="GeneID" id="87843789"/>
<protein>
    <submittedName>
        <fullName evidence="2">Uncharacterized protein</fullName>
    </submittedName>
</protein>
<dbReference type="Proteomes" id="UP001278766">
    <property type="component" value="Unassembled WGS sequence"/>
</dbReference>
<accession>A0AAE0H9B0</accession>
<evidence type="ECO:0000313" key="3">
    <source>
        <dbReference type="Proteomes" id="UP001278766"/>
    </source>
</evidence>
<evidence type="ECO:0000313" key="2">
    <source>
        <dbReference type="EMBL" id="KAK3292330.1"/>
    </source>
</evidence>
<gene>
    <name evidence="2" type="ORF">B0H64DRAFT_445271</name>
</gene>
<dbReference type="AlphaFoldDB" id="A0AAE0H9B0"/>